<dbReference type="GO" id="GO:0003691">
    <property type="term" value="F:double-stranded telomeric DNA binding"/>
    <property type="evidence" value="ECO:0007669"/>
    <property type="project" value="TreeGrafter"/>
</dbReference>
<dbReference type="FunFam" id="3.40.50.300:FF:001805">
    <property type="entry name" value="Similar to DNA repair protein rad50"/>
    <property type="match status" value="1"/>
</dbReference>
<evidence type="ECO:0000256" key="4">
    <source>
        <dbReference type="ARBA" id="ARBA00009439"/>
    </source>
</evidence>
<keyword evidence="13" id="KW-1185">Reference proteome</keyword>
<dbReference type="GO" id="GO:0016887">
    <property type="term" value="F:ATP hydrolysis activity"/>
    <property type="evidence" value="ECO:0007669"/>
    <property type="project" value="InterPro"/>
</dbReference>
<comment type="catalytic activity">
    <reaction evidence="9">
        <text>ATP + H2O = ADP + phosphate + H(+)</text>
        <dbReference type="Rhea" id="RHEA:13065"/>
        <dbReference type="ChEBI" id="CHEBI:15377"/>
        <dbReference type="ChEBI" id="CHEBI:15378"/>
        <dbReference type="ChEBI" id="CHEBI:30616"/>
        <dbReference type="ChEBI" id="CHEBI:43474"/>
        <dbReference type="ChEBI" id="CHEBI:456216"/>
    </reaction>
</comment>
<comment type="similarity">
    <text evidence="4">Belongs to the SMC family. RAD50 subfamily.</text>
</comment>
<dbReference type="InterPro" id="IPR038729">
    <property type="entry name" value="Rad50/SbcC_AAA"/>
</dbReference>
<comment type="cofactor">
    <cofactor evidence="1">
        <name>Zn(2+)</name>
        <dbReference type="ChEBI" id="CHEBI:29105"/>
    </cofactor>
</comment>
<feature type="coiled-coil region" evidence="10">
    <location>
        <begin position="284"/>
        <end position="346"/>
    </location>
</feature>
<dbReference type="GO" id="GO:0000722">
    <property type="term" value="P:telomere maintenance via recombination"/>
    <property type="evidence" value="ECO:0007669"/>
    <property type="project" value="TreeGrafter"/>
</dbReference>
<name>A0A1J1GMH6_PLAGA</name>
<dbReference type="Proteomes" id="UP000220797">
    <property type="component" value="Unassembled WGS sequence"/>
</dbReference>
<evidence type="ECO:0000256" key="10">
    <source>
        <dbReference type="SAM" id="Coils"/>
    </source>
</evidence>
<evidence type="ECO:0000256" key="9">
    <source>
        <dbReference type="ARBA" id="ARBA00049360"/>
    </source>
</evidence>
<dbReference type="OMA" id="ILCHHEE"/>
<sequence length="1801" mass="216232">MTTFEKIGIQGIRSYCDDRVEKIKFSSPITIIYGNNGSGKSTIIECLKVSCTGDFPPNAEKGKSFLHDPLVSNKMNIKGKIDLMIKNYNNKQIGISRSFSLFYSKDKNKKVKHTFRALDNSIIIKKDKGDDIIITNKCVDINNHIPKLMGVSKALLENVILCHHDESLWPFSESTKIKKKFDELFGDDHFSKVLDELIKCKKHINEVLKKKEYELLAIKDCYEKKKNINLEIEKNEKEIENAEICIQLDQEEIKENSIILDNLNKNSNILYKIISSLNTYFILYDKFKLDLEQYQNIKEIYEETSEELIKFQQLFRNDLSKCQDLIKKAKEEIVHLDNENEKCLKLYDESKVKESDTINQNINILNNKEKRIIDNLKNLFNFEHNFLNDINEKNVNIFLLKEYFHLNCIIENNEVITKKYLKWDNILSEKNYNFKFRIKNDSMNKMLSNSYSLDKTILLDIKNMKKKHTKKLKIIRYFLKRNFIHIHRNLLKKIIILKKNKIYKKRILKIDKKIEKLEKYKEKLNSLKKEEEIYIDNVKKLEKLNQLKSFYDTINIEEIDNYSLKKDTNYYEDQLIKYNNQLIHISKIKKTLNNVFHIITNCNLFYESYLNIQIIHNKIHDFMKEQIVFFRQTTDNYKIYNLIKEDKNLFESLENFLFYNDSLSITSEKQEEKNILNVKENETQQYDILTNINDNKKKKNGCELKPTDSNKLIKRTELKNSVYLEKNLKNEDKKEEDIKTKKKRENLSIEVKCQLKKRKIIFDFSFLSKNNLDIVRIIISKFLDKYERKIENIENQIHLLKEKIIYIYKEMDDIKNKIENYSNILSEFNLMLQKNNFKNLNDFVLFFCTLKKDMKKIKLDIYNLQKKEESLNNFLDNSERNHFCDLCKSDISEFQLNKVKLNITINKKDIHQQIEEKNTIFNNLKYKKKELFSILKYHQHYINPIDIKTISINEEVNSKKKKLADIQNNINKYSIKINKINEKYKLMKHFHNNCTDLINKEKDIICEREHIILHYLEMKNKSKALQELENNNTYEEVINILLESLEQINMEEIYLKELKEFLDNFKKYNHKKVLAFIFEMTDMFIKDNYVSYGGDLTNSELKIDNFKNKCESDNEIFSKYVLKEKINREKCKVSEDEHKEINIIEKKIGDGINKELKEELYEKYENNIKEKIKCNKYRKCIKKEATYTNEETKKHLNELLHHNLNDENKEEIINSYNFFLTLIHEKLYKLHDNASINIYEEKLDKEYIFKNFNFAHNVKVIIKINKIFKKIYDTCLLYINLEEFKRKEQINMINKMKSFINDRNEFIEEKAKKLERVINIDKNIRNLIKKMEKYILYYLKKKRRVENCLLQNSKLLKKCEMREKCIRKRIINNRNNVYHENKNYYLKMNIMDEFIDEIERINIKKKEKEKNLNEIKEKIYNNEAIKNEVNEIAKKINQKKEQILCLEKEKINIEKMYHSIVMNTNLKKSHERFLDHHKNFIHSIVELKNSFFLEDKKEEGLNEINSIIKQLEHIYESCCDIYNFLNESFDFSNYKNKLNELINVKKENLKEKIEAYTKTINSLKIKEAELKGKIGLRKEYIDKLKNDIKSKLFINIEKEYKKKIVEIHVYKNVIKDICNFYFSFDQAIIKFHSLKMQEINISIRNLWRRVYTSTDIDYIYIKSDVQTECNEKINQRRSYNYRVVMVKDNCELDMKGRCSSGQKVLSSIIIRLALAESFSIKCGILALDEPTTNLDKYNSRNLASLIANIVDLRKNNSTFQLILITHDTYFVDVLSQYGLTNCYYKIKKDEQGYSRIEKTQT</sequence>
<dbReference type="GO" id="GO:0043047">
    <property type="term" value="F:single-stranded telomeric DNA binding"/>
    <property type="evidence" value="ECO:0007669"/>
    <property type="project" value="TreeGrafter"/>
</dbReference>
<dbReference type="GO" id="GO:0007004">
    <property type="term" value="P:telomere maintenance via telomerase"/>
    <property type="evidence" value="ECO:0007669"/>
    <property type="project" value="TreeGrafter"/>
</dbReference>
<reference evidence="12" key="1">
    <citation type="submission" date="2015-04" db="EMBL/GenBank/DDBJ databases">
        <authorList>
            <consortium name="Pathogen Informatics"/>
        </authorList>
    </citation>
    <scope>NUCLEOTIDE SEQUENCE [LARGE SCALE GENOMIC DNA]</scope>
    <source>
        <strain evidence="12">8A</strain>
    </source>
</reference>
<dbReference type="GO" id="GO:0000794">
    <property type="term" value="C:condensed nuclear chromosome"/>
    <property type="evidence" value="ECO:0007669"/>
    <property type="project" value="TreeGrafter"/>
</dbReference>
<evidence type="ECO:0000256" key="7">
    <source>
        <dbReference type="ARBA" id="ARBA00022833"/>
    </source>
</evidence>
<dbReference type="Gene3D" id="3.40.50.300">
    <property type="entry name" value="P-loop containing nucleotide triphosphate hydrolases"/>
    <property type="match status" value="2"/>
</dbReference>
<keyword evidence="7" id="KW-0862">Zinc</keyword>
<dbReference type="Pfam" id="PF13476">
    <property type="entry name" value="AAA_23"/>
    <property type="match status" value="1"/>
</dbReference>
<feature type="coiled-coil region" evidence="10">
    <location>
        <begin position="510"/>
        <end position="544"/>
    </location>
</feature>
<evidence type="ECO:0000256" key="1">
    <source>
        <dbReference type="ARBA" id="ARBA00001947"/>
    </source>
</evidence>
<dbReference type="EMBL" id="CVMV01000019">
    <property type="protein sequence ID" value="CRG93638.1"/>
    <property type="molecule type" value="Genomic_DNA"/>
</dbReference>
<evidence type="ECO:0000313" key="13">
    <source>
        <dbReference type="Proteomes" id="UP000220797"/>
    </source>
</evidence>
<dbReference type="SUPFAM" id="SSF52540">
    <property type="entry name" value="P-loop containing nucleoside triphosphate hydrolases"/>
    <property type="match status" value="3"/>
</dbReference>
<accession>A0A1J1GMH6</accession>
<comment type="subcellular location">
    <subcellularLocation>
        <location evidence="3">Chromosome</location>
    </subcellularLocation>
    <subcellularLocation>
        <location evidence="2">Nucleus</location>
    </subcellularLocation>
</comment>
<keyword evidence="6" id="KW-0479">Metal-binding</keyword>
<dbReference type="GeneID" id="39729868"/>
<keyword evidence="10" id="KW-0175">Coiled coil</keyword>
<evidence type="ECO:0000256" key="5">
    <source>
        <dbReference type="ARBA" id="ARBA00022454"/>
    </source>
</evidence>
<feature type="domain" description="Rad50/SbcC-type AAA" evidence="11">
    <location>
        <begin position="6"/>
        <end position="240"/>
    </location>
</feature>
<dbReference type="PANTHER" id="PTHR18867:SF12">
    <property type="entry name" value="DNA REPAIR PROTEIN RAD50"/>
    <property type="match status" value="1"/>
</dbReference>
<dbReference type="GO" id="GO:0051880">
    <property type="term" value="F:G-quadruplex DNA binding"/>
    <property type="evidence" value="ECO:0007669"/>
    <property type="project" value="TreeGrafter"/>
</dbReference>
<dbReference type="VEuPathDB" id="PlasmoDB:PGAL8A_00134300"/>
<dbReference type="OrthoDB" id="18797at2759"/>
<evidence type="ECO:0000256" key="2">
    <source>
        <dbReference type="ARBA" id="ARBA00004123"/>
    </source>
</evidence>
<protein>
    <submittedName>
        <fullName evidence="12">DNA repair protein RAD50, putative</fullName>
    </submittedName>
</protein>
<gene>
    <name evidence="12" type="primary">RAD50</name>
    <name evidence="12" type="ORF">PGAL8A_00134300</name>
</gene>
<evidence type="ECO:0000256" key="6">
    <source>
        <dbReference type="ARBA" id="ARBA00022723"/>
    </source>
</evidence>
<dbReference type="PANTHER" id="PTHR18867">
    <property type="entry name" value="RAD50"/>
    <property type="match status" value="1"/>
</dbReference>
<keyword evidence="8" id="KW-0539">Nucleus</keyword>
<dbReference type="RefSeq" id="XP_028526460.1">
    <property type="nucleotide sequence ID" value="XM_028674872.1"/>
</dbReference>
<proteinExistence type="inferred from homology"/>
<organism evidence="12 13">
    <name type="scientific">Plasmodium gallinaceum</name>
    <dbReference type="NCBI Taxonomy" id="5849"/>
    <lineage>
        <taxon>Eukaryota</taxon>
        <taxon>Sar</taxon>
        <taxon>Alveolata</taxon>
        <taxon>Apicomplexa</taxon>
        <taxon>Aconoidasida</taxon>
        <taxon>Haemosporida</taxon>
        <taxon>Plasmodiidae</taxon>
        <taxon>Plasmodium</taxon>
        <taxon>Plasmodium (Haemamoeba)</taxon>
    </lineage>
</organism>
<dbReference type="GO" id="GO:0006302">
    <property type="term" value="P:double-strand break repair"/>
    <property type="evidence" value="ECO:0007669"/>
    <property type="project" value="InterPro"/>
</dbReference>
<feature type="coiled-coil region" evidence="10">
    <location>
        <begin position="218"/>
        <end position="252"/>
    </location>
</feature>
<dbReference type="InterPro" id="IPR027417">
    <property type="entry name" value="P-loop_NTPase"/>
</dbReference>
<keyword evidence="5" id="KW-0158">Chromosome</keyword>
<evidence type="ECO:0000259" key="11">
    <source>
        <dbReference type="Pfam" id="PF13476"/>
    </source>
</evidence>
<evidence type="ECO:0000256" key="8">
    <source>
        <dbReference type="ARBA" id="ARBA00023242"/>
    </source>
</evidence>
<dbReference type="GO" id="GO:0046872">
    <property type="term" value="F:metal ion binding"/>
    <property type="evidence" value="ECO:0007669"/>
    <property type="project" value="UniProtKB-KW"/>
</dbReference>
<feature type="coiled-coil region" evidence="10">
    <location>
        <begin position="1535"/>
        <end position="1573"/>
    </location>
</feature>
<dbReference type="GO" id="GO:0030870">
    <property type="term" value="C:Mre11 complex"/>
    <property type="evidence" value="ECO:0007669"/>
    <property type="project" value="TreeGrafter"/>
</dbReference>
<feature type="coiled-coil region" evidence="10">
    <location>
        <begin position="956"/>
        <end position="983"/>
    </location>
</feature>
<evidence type="ECO:0000256" key="3">
    <source>
        <dbReference type="ARBA" id="ARBA00004286"/>
    </source>
</evidence>
<dbReference type="GO" id="GO:0070192">
    <property type="term" value="P:chromosome organization involved in meiotic cell cycle"/>
    <property type="evidence" value="ECO:0007669"/>
    <property type="project" value="TreeGrafter"/>
</dbReference>
<comment type="caution">
    <text evidence="12">The sequence shown here is derived from an EMBL/GenBank/DDBJ whole genome shotgun (WGS) entry which is preliminary data.</text>
</comment>
<feature type="coiled-coil region" evidence="10">
    <location>
        <begin position="1391"/>
        <end position="1456"/>
    </location>
</feature>
<evidence type="ECO:0000313" key="12">
    <source>
        <dbReference type="EMBL" id="CRG93638.1"/>
    </source>
</evidence>